<dbReference type="AlphaFoldDB" id="A0A5M6ZGE5"/>
<dbReference type="PROSITE" id="PS50404">
    <property type="entry name" value="GST_NTER"/>
    <property type="match status" value="1"/>
</dbReference>
<dbReference type="Pfam" id="PF13417">
    <property type="entry name" value="GST_N_3"/>
    <property type="match status" value="1"/>
</dbReference>
<dbReference type="Proteomes" id="UP000325122">
    <property type="component" value="Unassembled WGS sequence"/>
</dbReference>
<dbReference type="RefSeq" id="WP_150023057.1">
    <property type="nucleotide sequence ID" value="NZ_VWOJ01000002.1"/>
</dbReference>
<organism evidence="3 4">
    <name type="scientific">Alkalicaulis satelles</name>
    <dbReference type="NCBI Taxonomy" id="2609175"/>
    <lineage>
        <taxon>Bacteria</taxon>
        <taxon>Pseudomonadati</taxon>
        <taxon>Pseudomonadota</taxon>
        <taxon>Alphaproteobacteria</taxon>
        <taxon>Maricaulales</taxon>
        <taxon>Maricaulaceae</taxon>
        <taxon>Alkalicaulis</taxon>
    </lineage>
</organism>
<dbReference type="GO" id="GO:0005737">
    <property type="term" value="C:cytoplasm"/>
    <property type="evidence" value="ECO:0007669"/>
    <property type="project" value="TreeGrafter"/>
</dbReference>
<dbReference type="Gene3D" id="1.20.1050.10">
    <property type="match status" value="1"/>
</dbReference>
<dbReference type="SUPFAM" id="SSF52833">
    <property type="entry name" value="Thioredoxin-like"/>
    <property type="match status" value="1"/>
</dbReference>
<dbReference type="InterPro" id="IPR004045">
    <property type="entry name" value="Glutathione_S-Trfase_N"/>
</dbReference>
<dbReference type="CDD" id="cd00299">
    <property type="entry name" value="GST_C_family"/>
    <property type="match status" value="1"/>
</dbReference>
<dbReference type="InterPro" id="IPR010987">
    <property type="entry name" value="Glutathione-S-Trfase_C-like"/>
</dbReference>
<dbReference type="PANTHER" id="PTHR43968:SF6">
    <property type="entry name" value="GLUTATHIONE S-TRANSFERASE OMEGA"/>
    <property type="match status" value="1"/>
</dbReference>
<protein>
    <submittedName>
        <fullName evidence="3">Glutathione S-transferase family protein</fullName>
    </submittedName>
</protein>
<dbReference type="EMBL" id="VWOJ01000002">
    <property type="protein sequence ID" value="KAA5803789.1"/>
    <property type="molecule type" value="Genomic_DNA"/>
</dbReference>
<dbReference type="SUPFAM" id="SSF47616">
    <property type="entry name" value="GST C-terminal domain-like"/>
    <property type="match status" value="1"/>
</dbReference>
<keyword evidence="3" id="KW-0808">Transferase</keyword>
<dbReference type="CDD" id="cd00570">
    <property type="entry name" value="GST_N_family"/>
    <property type="match status" value="1"/>
</dbReference>
<keyword evidence="4" id="KW-1185">Reference proteome</keyword>
<dbReference type="InterPro" id="IPR040079">
    <property type="entry name" value="Glutathione_S-Trfase"/>
</dbReference>
<evidence type="ECO:0000259" key="1">
    <source>
        <dbReference type="PROSITE" id="PS50404"/>
    </source>
</evidence>
<feature type="domain" description="GST N-terminal" evidence="1">
    <location>
        <begin position="3"/>
        <end position="85"/>
    </location>
</feature>
<feature type="domain" description="GST C-terminal" evidence="2">
    <location>
        <begin position="90"/>
        <end position="228"/>
    </location>
</feature>
<evidence type="ECO:0000313" key="3">
    <source>
        <dbReference type="EMBL" id="KAA5803789.1"/>
    </source>
</evidence>
<gene>
    <name evidence="3" type="ORF">F1654_08295</name>
</gene>
<dbReference type="SFLD" id="SFLDS00019">
    <property type="entry name" value="Glutathione_Transferase_(cytos"/>
    <property type="match status" value="1"/>
</dbReference>
<comment type="caution">
    <text evidence="3">The sequence shown here is derived from an EMBL/GenBank/DDBJ whole genome shotgun (WGS) entry which is preliminary data.</text>
</comment>
<sequence>MTGAARLYHFALDPASRQARLALAEKGAAFEPVPASPWEADSALAALNPAGLPPVLEHEDEGGMLRICGSRAILEYLEEISPEPALLPGGPAERAETRRLIDWFDRKYDGEVNAWLLHEKIEKRLQGLGAPDPAAIRAGRDALRWHLDYVGALLETREGLAGPRFSLADIAAAAHLSCADYLGEAPWDSCPPAKAWYQRIKCRPSFRAILADRLPGLAPADGYQDLDF</sequence>
<dbReference type="Gene3D" id="3.40.30.10">
    <property type="entry name" value="Glutaredoxin"/>
    <property type="match status" value="1"/>
</dbReference>
<dbReference type="InterPro" id="IPR036282">
    <property type="entry name" value="Glutathione-S-Trfase_C_sf"/>
</dbReference>
<dbReference type="Pfam" id="PF13410">
    <property type="entry name" value="GST_C_2"/>
    <property type="match status" value="1"/>
</dbReference>
<dbReference type="InterPro" id="IPR050983">
    <property type="entry name" value="GST_Omega/HSP26"/>
</dbReference>
<reference evidence="3 4" key="1">
    <citation type="submission" date="2019-09" db="EMBL/GenBank/DDBJ databases">
        <authorList>
            <person name="Kevbrin V."/>
            <person name="Grouzdev D.S."/>
        </authorList>
    </citation>
    <scope>NUCLEOTIDE SEQUENCE [LARGE SCALE GENOMIC DNA]</scope>
    <source>
        <strain evidence="3 4">G-192</strain>
    </source>
</reference>
<dbReference type="PROSITE" id="PS50405">
    <property type="entry name" value="GST_CTER"/>
    <property type="match status" value="1"/>
</dbReference>
<dbReference type="InterPro" id="IPR036249">
    <property type="entry name" value="Thioredoxin-like_sf"/>
</dbReference>
<dbReference type="PANTHER" id="PTHR43968">
    <property type="match status" value="1"/>
</dbReference>
<evidence type="ECO:0000259" key="2">
    <source>
        <dbReference type="PROSITE" id="PS50405"/>
    </source>
</evidence>
<name>A0A5M6ZGE5_9PROT</name>
<evidence type="ECO:0000313" key="4">
    <source>
        <dbReference type="Proteomes" id="UP000325122"/>
    </source>
</evidence>
<dbReference type="GO" id="GO:0016740">
    <property type="term" value="F:transferase activity"/>
    <property type="evidence" value="ECO:0007669"/>
    <property type="project" value="UniProtKB-KW"/>
</dbReference>
<dbReference type="SFLD" id="SFLDG00358">
    <property type="entry name" value="Main_(cytGST)"/>
    <property type="match status" value="1"/>
</dbReference>
<proteinExistence type="predicted"/>
<accession>A0A5M6ZGE5</accession>